<dbReference type="AlphaFoldDB" id="A0A0J8DUD0"/>
<dbReference type="InterPro" id="IPR036397">
    <property type="entry name" value="RNaseH_sf"/>
</dbReference>
<evidence type="ECO:0000313" key="2">
    <source>
        <dbReference type="EMBL" id="KMS94425.1"/>
    </source>
</evidence>
<keyword evidence="3" id="KW-1185">Reference proteome</keyword>
<dbReference type="EMBL" id="KQ093445">
    <property type="protein sequence ID" value="KMS94425.1"/>
    <property type="molecule type" value="Genomic_DNA"/>
</dbReference>
<name>A0A0J8DUD0_BETVV</name>
<dbReference type="Gramene" id="KMS94425">
    <property type="protein sequence ID" value="KMS94425"/>
    <property type="gene ID" value="BVRB_021540"/>
</dbReference>
<dbReference type="PANTHER" id="PTHR48475:SF1">
    <property type="entry name" value="RNASE H TYPE-1 DOMAIN-CONTAINING PROTEIN"/>
    <property type="match status" value="1"/>
</dbReference>
<proteinExistence type="predicted"/>
<gene>
    <name evidence="2" type="ORF">BVRB_021540</name>
</gene>
<dbReference type="OMA" id="SQMTICE"/>
<dbReference type="Gene3D" id="3.30.420.10">
    <property type="entry name" value="Ribonuclease H-like superfamily/Ribonuclease H"/>
    <property type="match status" value="1"/>
</dbReference>
<organism evidence="2 3">
    <name type="scientific">Beta vulgaris subsp. vulgaris</name>
    <name type="common">Beet</name>
    <dbReference type="NCBI Taxonomy" id="3555"/>
    <lineage>
        <taxon>Eukaryota</taxon>
        <taxon>Viridiplantae</taxon>
        <taxon>Streptophyta</taxon>
        <taxon>Embryophyta</taxon>
        <taxon>Tracheophyta</taxon>
        <taxon>Spermatophyta</taxon>
        <taxon>Magnoliopsida</taxon>
        <taxon>eudicotyledons</taxon>
        <taxon>Gunneridae</taxon>
        <taxon>Pentapetalae</taxon>
        <taxon>Caryophyllales</taxon>
        <taxon>Chenopodiaceae</taxon>
        <taxon>Betoideae</taxon>
        <taxon>Beta</taxon>
    </lineage>
</organism>
<protein>
    <recommendedName>
        <fullName evidence="1">RNase H type-1 domain-containing protein</fullName>
    </recommendedName>
</protein>
<dbReference type="OrthoDB" id="1933881at2759"/>
<accession>A0A0J8DUD0</accession>
<evidence type="ECO:0000313" key="3">
    <source>
        <dbReference type="Proteomes" id="UP000035740"/>
    </source>
</evidence>
<dbReference type="Pfam" id="PF13456">
    <property type="entry name" value="RVT_3"/>
    <property type="match status" value="1"/>
</dbReference>
<sequence length="124" mass="14050">MAIEMGLRDLDIHGDSQLVLKQLSGEYEVKKNDLIPYQREASELLDKLDTVKLEHVPRSANKMADALAGLAATLALGAEERMYVPICKQWVVTPDDDGVDEYAEEVDIIYVYQIDTEDWQSTNY</sequence>
<dbReference type="InterPro" id="IPR012337">
    <property type="entry name" value="RNaseH-like_sf"/>
</dbReference>
<dbReference type="InterPro" id="IPR002156">
    <property type="entry name" value="RNaseH_domain"/>
</dbReference>
<dbReference type="Proteomes" id="UP000035740">
    <property type="component" value="Unassembled WGS sequence"/>
</dbReference>
<dbReference type="SUPFAM" id="SSF53098">
    <property type="entry name" value="Ribonuclease H-like"/>
    <property type="match status" value="1"/>
</dbReference>
<dbReference type="GO" id="GO:0003676">
    <property type="term" value="F:nucleic acid binding"/>
    <property type="evidence" value="ECO:0007669"/>
    <property type="project" value="InterPro"/>
</dbReference>
<feature type="domain" description="RNase H type-1" evidence="1">
    <location>
        <begin position="2"/>
        <end position="69"/>
    </location>
</feature>
<evidence type="ECO:0000259" key="1">
    <source>
        <dbReference type="Pfam" id="PF13456"/>
    </source>
</evidence>
<dbReference type="PANTHER" id="PTHR48475">
    <property type="entry name" value="RIBONUCLEASE H"/>
    <property type="match status" value="1"/>
</dbReference>
<reference evidence="2 3" key="1">
    <citation type="journal article" date="2014" name="Nature">
        <title>The genome of the recently domesticated crop plant sugar beet (Beta vulgaris).</title>
        <authorList>
            <person name="Dohm J.C."/>
            <person name="Minoche A.E."/>
            <person name="Holtgrawe D."/>
            <person name="Capella-Gutierrez S."/>
            <person name="Zakrzewski F."/>
            <person name="Tafer H."/>
            <person name="Rupp O."/>
            <person name="Sorensen T.R."/>
            <person name="Stracke R."/>
            <person name="Reinhardt R."/>
            <person name="Goesmann A."/>
            <person name="Kraft T."/>
            <person name="Schulz B."/>
            <person name="Stadler P.F."/>
            <person name="Schmidt T."/>
            <person name="Gabaldon T."/>
            <person name="Lehrach H."/>
            <person name="Weisshaar B."/>
            <person name="Himmelbauer H."/>
        </authorList>
    </citation>
    <scope>NUCLEOTIDE SEQUENCE [LARGE SCALE GENOMIC DNA]</scope>
    <source>
        <tissue evidence="2">Taproot</tissue>
    </source>
</reference>
<dbReference type="GO" id="GO:0004523">
    <property type="term" value="F:RNA-DNA hybrid ribonuclease activity"/>
    <property type="evidence" value="ECO:0007669"/>
    <property type="project" value="InterPro"/>
</dbReference>